<dbReference type="AlphaFoldDB" id="A0A0L9VS72"/>
<dbReference type="EMBL" id="CM003381">
    <property type="protein sequence ID" value="KOM57926.1"/>
    <property type="molecule type" value="Genomic_DNA"/>
</dbReference>
<dbReference type="Proteomes" id="UP000053144">
    <property type="component" value="Chromosome 11"/>
</dbReference>
<evidence type="ECO:0000313" key="2">
    <source>
        <dbReference type="Proteomes" id="UP000053144"/>
    </source>
</evidence>
<reference evidence="2" key="1">
    <citation type="journal article" date="2015" name="Proc. Natl. Acad. Sci. U.S.A.">
        <title>Genome sequencing of adzuki bean (Vigna angularis) provides insight into high starch and low fat accumulation and domestication.</title>
        <authorList>
            <person name="Yang K."/>
            <person name="Tian Z."/>
            <person name="Chen C."/>
            <person name="Luo L."/>
            <person name="Zhao B."/>
            <person name="Wang Z."/>
            <person name="Yu L."/>
            <person name="Li Y."/>
            <person name="Sun Y."/>
            <person name="Li W."/>
            <person name="Chen Y."/>
            <person name="Li Y."/>
            <person name="Zhang Y."/>
            <person name="Ai D."/>
            <person name="Zhao J."/>
            <person name="Shang C."/>
            <person name="Ma Y."/>
            <person name="Wu B."/>
            <person name="Wang M."/>
            <person name="Gao L."/>
            <person name="Sun D."/>
            <person name="Zhang P."/>
            <person name="Guo F."/>
            <person name="Wang W."/>
            <person name="Li Y."/>
            <person name="Wang J."/>
            <person name="Varshney R.K."/>
            <person name="Wang J."/>
            <person name="Ling H.Q."/>
            <person name="Wan P."/>
        </authorList>
    </citation>
    <scope>NUCLEOTIDE SEQUENCE</scope>
    <source>
        <strain evidence="2">cv. Jingnong 6</strain>
    </source>
</reference>
<accession>A0A0L9VS72</accession>
<name>A0A0L9VS72_PHAAN</name>
<dbReference type="Gramene" id="KOM57926">
    <property type="protein sequence ID" value="KOM57926"/>
    <property type="gene ID" value="LR48_Vigan11g095900"/>
</dbReference>
<sequence>MVMEGVSSGSLREVEPTLEGTWLEEATWFDSASLVVWTLTKVRCLVALFHYTLCSKRFVGWKRKVVALRQFEAAVADADDVTAKDWSEEEIEKTSEAIGYGVIK</sequence>
<organism evidence="1 2">
    <name type="scientific">Phaseolus angularis</name>
    <name type="common">Azuki bean</name>
    <name type="synonym">Vigna angularis</name>
    <dbReference type="NCBI Taxonomy" id="3914"/>
    <lineage>
        <taxon>Eukaryota</taxon>
        <taxon>Viridiplantae</taxon>
        <taxon>Streptophyta</taxon>
        <taxon>Embryophyta</taxon>
        <taxon>Tracheophyta</taxon>
        <taxon>Spermatophyta</taxon>
        <taxon>Magnoliopsida</taxon>
        <taxon>eudicotyledons</taxon>
        <taxon>Gunneridae</taxon>
        <taxon>Pentapetalae</taxon>
        <taxon>rosids</taxon>
        <taxon>fabids</taxon>
        <taxon>Fabales</taxon>
        <taxon>Fabaceae</taxon>
        <taxon>Papilionoideae</taxon>
        <taxon>50 kb inversion clade</taxon>
        <taxon>NPAAA clade</taxon>
        <taxon>indigoferoid/millettioid clade</taxon>
        <taxon>Phaseoleae</taxon>
        <taxon>Vigna</taxon>
    </lineage>
</organism>
<evidence type="ECO:0000313" key="1">
    <source>
        <dbReference type="EMBL" id="KOM57926.1"/>
    </source>
</evidence>
<gene>
    <name evidence="1" type="ORF">LR48_Vigan11g095900</name>
</gene>
<protein>
    <submittedName>
        <fullName evidence="1">Uncharacterized protein</fullName>
    </submittedName>
</protein>
<proteinExistence type="predicted"/>